<dbReference type="SMART" id="SM00028">
    <property type="entry name" value="TPR"/>
    <property type="match status" value="4"/>
</dbReference>
<sequence>MKGSLTIGIIISSSLTILGQHVILKSDATGSGGVSMPISNNQETVKEKSNKEFEPQMFKSLNESIIEREHEVVLVGKMAPEGVNINELSLWGGFQKNLQQLEEDKTFLKDCDRNFENREVASRFFSDMGWQYLSEGSKEMATYRYNLANLLNPENIEVFWGLGVIEYQKGEHQEAIKLMSLGLESDEENAPLLTDLATVYISCFSENAHNVDLPKAFQMLNKAIELEPNYVNAYMQISHAYLLDQDMTKAWDNFHKGYEISPTNINFDLLSLLVATAPDPLGFFK</sequence>
<dbReference type="SUPFAM" id="SSF48452">
    <property type="entry name" value="TPR-like"/>
    <property type="match status" value="1"/>
</dbReference>
<accession>A0A2Z4GF62</accession>
<feature type="repeat" description="TPR" evidence="1">
    <location>
        <begin position="231"/>
        <end position="264"/>
    </location>
</feature>
<dbReference type="PROSITE" id="PS50005">
    <property type="entry name" value="TPR"/>
    <property type="match status" value="1"/>
</dbReference>
<dbReference type="Proteomes" id="UP000249873">
    <property type="component" value="Chromosome"/>
</dbReference>
<dbReference type="RefSeq" id="WP_111373062.1">
    <property type="nucleotide sequence ID" value="NZ_CP029480.1"/>
</dbReference>
<organism evidence="2 3">
    <name type="scientific">Arcticibacterium luteifluviistationis</name>
    <dbReference type="NCBI Taxonomy" id="1784714"/>
    <lineage>
        <taxon>Bacteria</taxon>
        <taxon>Pseudomonadati</taxon>
        <taxon>Bacteroidota</taxon>
        <taxon>Cytophagia</taxon>
        <taxon>Cytophagales</taxon>
        <taxon>Leadbetterellaceae</taxon>
        <taxon>Arcticibacterium</taxon>
    </lineage>
</organism>
<dbReference type="Gene3D" id="1.25.40.10">
    <property type="entry name" value="Tetratricopeptide repeat domain"/>
    <property type="match status" value="1"/>
</dbReference>
<proteinExistence type="predicted"/>
<dbReference type="KEGG" id="als:DJ013_16545"/>
<dbReference type="OrthoDB" id="7058419at2"/>
<evidence type="ECO:0000256" key="1">
    <source>
        <dbReference type="PROSITE-ProRule" id="PRU00339"/>
    </source>
</evidence>
<protein>
    <submittedName>
        <fullName evidence="2">Uncharacterized protein</fullName>
    </submittedName>
</protein>
<dbReference type="EMBL" id="CP029480">
    <property type="protein sequence ID" value="AWV99694.1"/>
    <property type="molecule type" value="Genomic_DNA"/>
</dbReference>
<reference evidence="2 3" key="1">
    <citation type="submission" date="2018-05" db="EMBL/GenBank/DDBJ databases">
        <title>Complete genome sequence of Arcticibacterium luteifluviistationis SM1504T, a cytophagaceae bacterium isolated from Arctic surface seawater.</title>
        <authorList>
            <person name="Li Y."/>
            <person name="Qin Q.-L."/>
        </authorList>
    </citation>
    <scope>NUCLEOTIDE SEQUENCE [LARGE SCALE GENOMIC DNA]</scope>
    <source>
        <strain evidence="2 3">SM1504</strain>
    </source>
</reference>
<evidence type="ECO:0000313" key="3">
    <source>
        <dbReference type="Proteomes" id="UP000249873"/>
    </source>
</evidence>
<dbReference type="InterPro" id="IPR019734">
    <property type="entry name" value="TPR_rpt"/>
</dbReference>
<dbReference type="InterPro" id="IPR011990">
    <property type="entry name" value="TPR-like_helical_dom_sf"/>
</dbReference>
<gene>
    <name evidence="2" type="ORF">DJ013_16545</name>
</gene>
<dbReference type="AlphaFoldDB" id="A0A2Z4GF62"/>
<evidence type="ECO:0000313" key="2">
    <source>
        <dbReference type="EMBL" id="AWV99694.1"/>
    </source>
</evidence>
<keyword evidence="3" id="KW-1185">Reference proteome</keyword>
<name>A0A2Z4GF62_9BACT</name>
<keyword evidence="1" id="KW-0802">TPR repeat</keyword>